<dbReference type="InterPro" id="IPR036380">
    <property type="entry name" value="Isochorismatase-like_sf"/>
</dbReference>
<dbReference type="SUPFAM" id="SSF52499">
    <property type="entry name" value="Isochorismatase-like hydrolases"/>
    <property type="match status" value="1"/>
</dbReference>
<accession>K2G677</accession>
<organism evidence="1">
    <name type="scientific">uncultured bacterium</name>
    <name type="common">gcode 4</name>
    <dbReference type="NCBI Taxonomy" id="1234023"/>
    <lineage>
        <taxon>Bacteria</taxon>
        <taxon>environmental samples</taxon>
    </lineage>
</organism>
<dbReference type="EMBL" id="AMFJ01000093">
    <property type="protein sequence ID" value="EKE29807.1"/>
    <property type="molecule type" value="Genomic_DNA"/>
</dbReference>
<proteinExistence type="predicted"/>
<sequence length="167" mass="19590">MDRTKDCLVVIHASDKWLSDNLSYMEVAKLRKAIRSRIDDYILEWKVVFYAPFTWKDKSLPSYFPQSDSIVQLWTDIKNMPWQFLVKFQAISLMKILSELDLSDLELCWVQENACVKSTKKALHEISADDLSTYSLCTWEEVNELTWSTNRKITSVINKNATDRILK</sequence>
<reference evidence="1" key="1">
    <citation type="journal article" date="2012" name="Science">
        <title>Fermentation, hydrogen, and sulfur metabolism in multiple uncultivated bacterial phyla.</title>
        <authorList>
            <person name="Wrighton K.C."/>
            <person name="Thomas B.C."/>
            <person name="Sharon I."/>
            <person name="Miller C.S."/>
            <person name="Castelle C.J."/>
            <person name="VerBerkmoes N.C."/>
            <person name="Wilkins M.J."/>
            <person name="Hettich R.L."/>
            <person name="Lipton M.S."/>
            <person name="Williams K.H."/>
            <person name="Long P.E."/>
            <person name="Banfield J.F."/>
        </authorList>
    </citation>
    <scope>NUCLEOTIDE SEQUENCE [LARGE SCALE GENOMIC DNA]</scope>
</reference>
<evidence type="ECO:0000313" key="1">
    <source>
        <dbReference type="EMBL" id="EKE29807.1"/>
    </source>
</evidence>
<gene>
    <name evidence="1" type="ORF">ACD_2C00093G0004</name>
</gene>
<dbReference type="AlphaFoldDB" id="K2G677"/>
<comment type="caution">
    <text evidence="1">The sequence shown here is derived from an EMBL/GenBank/DDBJ whole genome shotgun (WGS) entry which is preliminary data.</text>
</comment>
<name>K2G677_9BACT</name>
<protein>
    <submittedName>
        <fullName evidence="1">Uncharacterized protein</fullName>
    </submittedName>
</protein>